<dbReference type="Pfam" id="PF13238">
    <property type="entry name" value="AAA_18"/>
    <property type="match status" value="1"/>
</dbReference>
<organism evidence="1 2">
    <name type="scientific">Nocardioides euryhalodurans</name>
    <dbReference type="NCBI Taxonomy" id="2518370"/>
    <lineage>
        <taxon>Bacteria</taxon>
        <taxon>Bacillati</taxon>
        <taxon>Actinomycetota</taxon>
        <taxon>Actinomycetes</taxon>
        <taxon>Propionibacteriales</taxon>
        <taxon>Nocardioidaceae</taxon>
        <taxon>Nocardioides</taxon>
    </lineage>
</organism>
<dbReference type="OrthoDB" id="3237545at2"/>
<dbReference type="GO" id="GO:0016740">
    <property type="term" value="F:transferase activity"/>
    <property type="evidence" value="ECO:0007669"/>
    <property type="project" value="UniProtKB-KW"/>
</dbReference>
<evidence type="ECO:0000313" key="2">
    <source>
        <dbReference type="Proteomes" id="UP000294894"/>
    </source>
</evidence>
<dbReference type="KEGG" id="noy:EXE57_02830"/>
<dbReference type="SUPFAM" id="SSF52540">
    <property type="entry name" value="P-loop containing nucleoside triphosphate hydrolases"/>
    <property type="match status" value="1"/>
</dbReference>
<dbReference type="Proteomes" id="UP000294894">
    <property type="component" value="Chromosome"/>
</dbReference>
<protein>
    <submittedName>
        <fullName evidence="1">4-amino-4-deoxy-L-arabinose transferase</fullName>
    </submittedName>
</protein>
<sequence>MSHEAGATARAVVDLALGRPPTLGRGRLVCVDGPAGSGKTTLARRVAGLLPDARLLHVDDLLEGWRGLPGLAGSIDALLRPLARDETGRWRRWDWYADGWGDWQEVTPGGLLVLDGVGSGSPAYADLTTVLVWVEAPDDVRLERWRVRDGEAMLPHQERWLRDEAAQHDGDRTRERADLLVDADGRLLSRPGG</sequence>
<keyword evidence="1" id="KW-0808">Transferase</keyword>
<dbReference type="AlphaFoldDB" id="A0A4V1BDJ3"/>
<dbReference type="RefSeq" id="WP_135073821.1">
    <property type="nucleotide sequence ID" value="NZ_CP038267.1"/>
</dbReference>
<proteinExistence type="predicted"/>
<dbReference type="InterPro" id="IPR027417">
    <property type="entry name" value="P-loop_NTPase"/>
</dbReference>
<reference evidence="1 2" key="1">
    <citation type="submission" date="2019-03" db="EMBL/GenBank/DDBJ databases">
        <title>Three New Species of Nocardioides, Nocardioides euryhalodurans sp. nov., Nocardioides seonyuensis sp. nov. and Nocardioides eburneoflavus sp. nov., Iolated from Soil.</title>
        <authorList>
            <person name="Roh S.G."/>
            <person name="Lee C."/>
            <person name="Kim M.-K."/>
            <person name="Kim S.B."/>
        </authorList>
    </citation>
    <scope>NUCLEOTIDE SEQUENCE [LARGE SCALE GENOMIC DNA]</scope>
    <source>
        <strain evidence="1 2">MMS17-SY117</strain>
    </source>
</reference>
<name>A0A4V1BDJ3_9ACTN</name>
<gene>
    <name evidence="1" type="ORF">EXE57_02830</name>
</gene>
<keyword evidence="2" id="KW-1185">Reference proteome</keyword>
<accession>A0A4V1BDJ3</accession>
<dbReference type="EMBL" id="CP038267">
    <property type="protein sequence ID" value="QBR91322.1"/>
    <property type="molecule type" value="Genomic_DNA"/>
</dbReference>
<dbReference type="Gene3D" id="3.40.50.300">
    <property type="entry name" value="P-loop containing nucleotide triphosphate hydrolases"/>
    <property type="match status" value="1"/>
</dbReference>
<evidence type="ECO:0000313" key="1">
    <source>
        <dbReference type="EMBL" id="QBR91322.1"/>
    </source>
</evidence>